<organism evidence="2 3">
    <name type="scientific">Insulibacter thermoxylanivorax</name>
    <dbReference type="NCBI Taxonomy" id="2749268"/>
    <lineage>
        <taxon>Bacteria</taxon>
        <taxon>Bacillati</taxon>
        <taxon>Bacillota</taxon>
        <taxon>Bacilli</taxon>
        <taxon>Bacillales</taxon>
        <taxon>Paenibacillaceae</taxon>
        <taxon>Insulibacter</taxon>
    </lineage>
</organism>
<name>A0A916VEN4_9BACL</name>
<dbReference type="InterPro" id="IPR021320">
    <property type="entry name" value="DUF2905"/>
</dbReference>
<gene>
    <name evidence="2" type="ORF">PRECH8_00950</name>
</gene>
<feature type="transmembrane region" description="Helical" evidence="1">
    <location>
        <begin position="45"/>
        <end position="68"/>
    </location>
</feature>
<keyword evidence="3" id="KW-1185">Reference proteome</keyword>
<keyword evidence="1" id="KW-0472">Membrane</keyword>
<proteinExistence type="predicted"/>
<reference evidence="2" key="2">
    <citation type="journal article" date="2021" name="Data Brief">
        <title>Draft genome sequence data of the facultative, thermophilic, xylanolytic bacterium Paenibacillus sp. strain DA-C8.</title>
        <authorList>
            <person name="Chhe C."/>
            <person name="Uke A."/>
            <person name="Baramee S."/>
            <person name="Ungkulpasvich U."/>
            <person name="Tachaapaikoon C."/>
            <person name="Pason P."/>
            <person name="Waeonukul R."/>
            <person name="Ratanakhanokchai K."/>
            <person name="Kosugi A."/>
        </authorList>
    </citation>
    <scope>NUCLEOTIDE SEQUENCE</scope>
    <source>
        <strain evidence="2">DA-C8</strain>
    </source>
</reference>
<dbReference type="Pfam" id="PF11146">
    <property type="entry name" value="DUF2905"/>
    <property type="match status" value="1"/>
</dbReference>
<dbReference type="PANTHER" id="PTHR36443">
    <property type="entry name" value="BSR5223 PROTEIN"/>
    <property type="match status" value="1"/>
</dbReference>
<keyword evidence="1" id="KW-1133">Transmembrane helix</keyword>
<accession>A0A916VEN4</accession>
<keyword evidence="1" id="KW-0812">Transmembrane</keyword>
<comment type="caution">
    <text evidence="2">The sequence shown here is derived from an EMBL/GenBank/DDBJ whole genome shotgun (WGS) entry which is preliminary data.</text>
</comment>
<evidence type="ECO:0000256" key="1">
    <source>
        <dbReference type="SAM" id="Phobius"/>
    </source>
</evidence>
<reference evidence="2" key="1">
    <citation type="submission" date="2020-08" db="EMBL/GenBank/DDBJ databases">
        <authorList>
            <person name="Uke A."/>
            <person name="Chhe C."/>
            <person name="Baramee S."/>
            <person name="Kosugi A."/>
        </authorList>
    </citation>
    <scope>NUCLEOTIDE SEQUENCE</scope>
    <source>
        <strain evidence="2">DA-C8</strain>
    </source>
</reference>
<feature type="transmembrane region" description="Helical" evidence="1">
    <location>
        <begin position="7"/>
        <end position="25"/>
    </location>
</feature>
<sequence>MQPLPKLLVIAGIILIAVGLLWHFGARFIPFGRLPGDIVVEKENVKFYFPIVSCIVISILLSLVMWLFRFFGK</sequence>
<dbReference type="RefSeq" id="WP_200965086.1">
    <property type="nucleotide sequence ID" value="NZ_BMAQ01000001.1"/>
</dbReference>
<dbReference type="Proteomes" id="UP000654993">
    <property type="component" value="Unassembled WGS sequence"/>
</dbReference>
<evidence type="ECO:0000313" key="3">
    <source>
        <dbReference type="Proteomes" id="UP000654993"/>
    </source>
</evidence>
<dbReference type="PANTHER" id="PTHR36443:SF1">
    <property type="entry name" value="BSR5223 PROTEIN"/>
    <property type="match status" value="1"/>
</dbReference>
<protein>
    <submittedName>
        <fullName evidence="2">Membrane protein</fullName>
    </submittedName>
</protein>
<dbReference type="EMBL" id="BMAQ01000001">
    <property type="protein sequence ID" value="GFR36799.1"/>
    <property type="molecule type" value="Genomic_DNA"/>
</dbReference>
<evidence type="ECO:0000313" key="2">
    <source>
        <dbReference type="EMBL" id="GFR36799.1"/>
    </source>
</evidence>
<dbReference type="AlphaFoldDB" id="A0A916VEN4"/>